<accession>A0A6P5WVC8</accession>
<dbReference type="PANTHER" id="PTHR31209">
    <property type="entry name" value="COFACTOR-INDEPENDENT PHOSPHOGLYCERATE MUTASE"/>
    <property type="match status" value="1"/>
</dbReference>
<dbReference type="AlphaFoldDB" id="A0A6P5WVC8"/>
<dbReference type="Gene3D" id="3.40.720.10">
    <property type="entry name" value="Alkaline Phosphatase, subunit A"/>
    <property type="match status" value="1"/>
</dbReference>
<dbReference type="Gene3D" id="3.30.70.2130">
    <property type="entry name" value="Metalloenzyme domain"/>
    <property type="match status" value="1"/>
</dbReference>
<reference evidence="2" key="1">
    <citation type="submission" date="2025-08" db="UniProtKB">
        <authorList>
            <consortium name="RefSeq"/>
        </authorList>
    </citation>
    <scope>IDENTIFICATION</scope>
    <source>
        <tissue evidence="2">Fruit stalk</tissue>
    </source>
</reference>
<dbReference type="InterPro" id="IPR042253">
    <property type="entry name" value="Pglycerate_mutase_ApgM_sf"/>
</dbReference>
<keyword evidence="1" id="KW-1185">Reference proteome</keyword>
<dbReference type="GeneID" id="111277433"/>
<dbReference type="InterPro" id="IPR004456">
    <property type="entry name" value="Pglycerate_mutase_ApgM"/>
</dbReference>
<evidence type="ECO:0000313" key="1">
    <source>
        <dbReference type="Proteomes" id="UP000515121"/>
    </source>
</evidence>
<gene>
    <name evidence="2" type="primary">LOC111277433</name>
</gene>
<protein>
    <submittedName>
        <fullName evidence="2">Uncharacterized protein LOC111277433</fullName>
    </submittedName>
</protein>
<dbReference type="KEGG" id="dzi:111277433"/>
<dbReference type="PANTHER" id="PTHR31209:SF0">
    <property type="entry name" value="METALLOENZYME DOMAIN-CONTAINING PROTEIN"/>
    <property type="match status" value="1"/>
</dbReference>
<dbReference type="RefSeq" id="XP_022719617.1">
    <property type="nucleotide sequence ID" value="XM_022863882.1"/>
</dbReference>
<dbReference type="Pfam" id="PF10143">
    <property type="entry name" value="PhosphMutase"/>
    <property type="match status" value="2"/>
</dbReference>
<name>A0A6P5WVC8_DURZI</name>
<dbReference type="Proteomes" id="UP000515121">
    <property type="component" value="Unplaced"/>
</dbReference>
<evidence type="ECO:0000313" key="2">
    <source>
        <dbReference type="RefSeq" id="XP_022719617.1"/>
    </source>
</evidence>
<sequence length="253" mass="27817">MDSPAEPKRMVAFVLIDELGNVSIPRFGNKTPLQAANVPNLDVIASARVNGLMDPVEVGLVCGNDTAHLSLLGYATSVLPRARYDLASDLIHDGGDRLKDFTYSFFQQSNFTTLDKKTGIVRCRKADRHFEENGPILCAALHRMKLPSFLDDEVKSQSISYMYATEHRCVVVKGPRLSGNISGTDPLKDNCLLLEAKPSDDTDEARHTALVNELSREISKILVSHPLNEKRLAKGKNTANIVLLRGCDLGTWG</sequence>
<proteinExistence type="predicted"/>
<dbReference type="OrthoDB" id="113620at2759"/>
<organism evidence="1 2">
    <name type="scientific">Durio zibethinus</name>
    <name type="common">Durian</name>
    <dbReference type="NCBI Taxonomy" id="66656"/>
    <lineage>
        <taxon>Eukaryota</taxon>
        <taxon>Viridiplantae</taxon>
        <taxon>Streptophyta</taxon>
        <taxon>Embryophyta</taxon>
        <taxon>Tracheophyta</taxon>
        <taxon>Spermatophyta</taxon>
        <taxon>Magnoliopsida</taxon>
        <taxon>eudicotyledons</taxon>
        <taxon>Gunneridae</taxon>
        <taxon>Pentapetalae</taxon>
        <taxon>rosids</taxon>
        <taxon>malvids</taxon>
        <taxon>Malvales</taxon>
        <taxon>Malvaceae</taxon>
        <taxon>Helicteroideae</taxon>
        <taxon>Durio</taxon>
    </lineage>
</organism>
<dbReference type="GO" id="GO:0004619">
    <property type="term" value="F:phosphoglycerate mutase activity"/>
    <property type="evidence" value="ECO:0007669"/>
    <property type="project" value="InterPro"/>
</dbReference>
<dbReference type="InterPro" id="IPR017850">
    <property type="entry name" value="Alkaline_phosphatase_core_sf"/>
</dbReference>